<dbReference type="OrthoDB" id="7062774at2"/>
<protein>
    <submittedName>
        <fullName evidence="2">DUF4124 domain-containing protein</fullName>
    </submittedName>
</protein>
<sequence length="162" mass="18196">MWLLMFLTLANAPQVHTWLDEQGVRHFSDQPQPLSQTLTLADANQLQFPKSSPAPNQAQAPISSYQLQILAPESEATIRNAQGRVRIQTSVTPKLKKGHTLQLLFDGQPQDISGTGLTLDNVDRGAHQLQLRVIDQQQRPLSLSQEQTLYLHRPSSQFPKTR</sequence>
<feature type="domain" description="DUF4124" evidence="1">
    <location>
        <begin position="3"/>
        <end position="56"/>
    </location>
</feature>
<dbReference type="Pfam" id="PF13511">
    <property type="entry name" value="DUF4124"/>
    <property type="match status" value="1"/>
</dbReference>
<accession>A0A4V5NVT2</accession>
<proteinExistence type="predicted"/>
<evidence type="ECO:0000313" key="2">
    <source>
        <dbReference type="EMBL" id="TKB51772.1"/>
    </source>
</evidence>
<dbReference type="AlphaFoldDB" id="A0A4V5NVT2"/>
<comment type="caution">
    <text evidence="2">The sequence shown here is derived from an EMBL/GenBank/DDBJ whole genome shotgun (WGS) entry which is preliminary data.</text>
</comment>
<evidence type="ECO:0000259" key="1">
    <source>
        <dbReference type="Pfam" id="PF13511"/>
    </source>
</evidence>
<name>A0A4V5NVT2_9GAMM</name>
<dbReference type="InterPro" id="IPR025392">
    <property type="entry name" value="DUF4124"/>
</dbReference>
<dbReference type="EMBL" id="SWCJ01000017">
    <property type="protein sequence ID" value="TKB51772.1"/>
    <property type="molecule type" value="Genomic_DNA"/>
</dbReference>
<dbReference type="Proteomes" id="UP000305675">
    <property type="component" value="Unassembled WGS sequence"/>
</dbReference>
<evidence type="ECO:0000313" key="3">
    <source>
        <dbReference type="Proteomes" id="UP000305675"/>
    </source>
</evidence>
<organism evidence="2 3">
    <name type="scientific">Ferrimonas aestuarii</name>
    <dbReference type="NCBI Taxonomy" id="2569539"/>
    <lineage>
        <taxon>Bacteria</taxon>
        <taxon>Pseudomonadati</taxon>
        <taxon>Pseudomonadota</taxon>
        <taxon>Gammaproteobacteria</taxon>
        <taxon>Alteromonadales</taxon>
        <taxon>Ferrimonadaceae</taxon>
        <taxon>Ferrimonas</taxon>
    </lineage>
</organism>
<reference evidence="2 3" key="1">
    <citation type="submission" date="2019-04" db="EMBL/GenBank/DDBJ databases">
        <authorList>
            <person name="Hwang J.C."/>
        </authorList>
    </citation>
    <scope>NUCLEOTIDE SEQUENCE [LARGE SCALE GENOMIC DNA]</scope>
    <source>
        <strain evidence="2 3">IMCC35002</strain>
    </source>
</reference>
<keyword evidence="3" id="KW-1185">Reference proteome</keyword>
<dbReference type="RefSeq" id="WP_136864677.1">
    <property type="nucleotide sequence ID" value="NZ_SWCJ01000017.1"/>
</dbReference>
<gene>
    <name evidence="2" type="ORF">FCL42_17245</name>
</gene>